<dbReference type="PANTHER" id="PTHR30028">
    <property type="entry name" value="UPF0014 INNER MEMBRANE PROTEIN YBBM-RELATED"/>
    <property type="match status" value="1"/>
</dbReference>
<keyword evidence="8" id="KW-1185">Reference proteome</keyword>
<name>A0A368XGS1_9BACI</name>
<feature type="transmembrane region" description="Helical" evidence="6">
    <location>
        <begin position="195"/>
        <end position="215"/>
    </location>
</feature>
<evidence type="ECO:0000256" key="1">
    <source>
        <dbReference type="ARBA" id="ARBA00004141"/>
    </source>
</evidence>
<dbReference type="RefSeq" id="WP_114353363.1">
    <property type="nucleotide sequence ID" value="NZ_QPJJ01000009.1"/>
</dbReference>
<comment type="similarity">
    <text evidence="2">Belongs to the UPF0014 family.</text>
</comment>
<feature type="transmembrane region" description="Helical" evidence="6">
    <location>
        <begin position="94"/>
        <end position="113"/>
    </location>
</feature>
<dbReference type="AlphaFoldDB" id="A0A368XGS1"/>
<gene>
    <name evidence="7" type="ORF">DFR57_109106</name>
</gene>
<sequence length="259" mass="28941">MDGMIDITLLQLLSAYIFILILLAIVRLRKIPREKEIIIATLRMTIQLVLVGYLLTFIFENEHVLYSIIVLVIMQVFAVFNIYKRSKIEMDKQLKKIIAVSMVTGTLFTLFYFDFVVVHFSPWYDPRYFIPIAGMIIGNSMTGVTLGVSALIEGFSSRRKEVESALMLGATPNRAARSIVNHSFDSAILPTINNMVGMGIVFLPGMMTGVILSGASPLDAIKYQIAIMLGITGSVALTVILFLYFGYQTFFNKEAQLKG</sequence>
<feature type="transmembrane region" description="Helical" evidence="6">
    <location>
        <begin position="37"/>
        <end position="58"/>
    </location>
</feature>
<dbReference type="GO" id="GO:0005886">
    <property type="term" value="C:plasma membrane"/>
    <property type="evidence" value="ECO:0007669"/>
    <property type="project" value="TreeGrafter"/>
</dbReference>
<keyword evidence="3 6" id="KW-0812">Transmembrane</keyword>
<evidence type="ECO:0000313" key="8">
    <source>
        <dbReference type="Proteomes" id="UP000252585"/>
    </source>
</evidence>
<feature type="transmembrane region" description="Helical" evidence="6">
    <location>
        <begin position="128"/>
        <end position="152"/>
    </location>
</feature>
<dbReference type="InterPro" id="IPR005226">
    <property type="entry name" value="UPF0014_fam"/>
</dbReference>
<proteinExistence type="inferred from homology"/>
<evidence type="ECO:0000256" key="5">
    <source>
        <dbReference type="ARBA" id="ARBA00023136"/>
    </source>
</evidence>
<organism evidence="7 8">
    <name type="scientific">Saliterribacillus persicus</name>
    <dbReference type="NCBI Taxonomy" id="930114"/>
    <lineage>
        <taxon>Bacteria</taxon>
        <taxon>Bacillati</taxon>
        <taxon>Bacillota</taxon>
        <taxon>Bacilli</taxon>
        <taxon>Bacillales</taxon>
        <taxon>Bacillaceae</taxon>
        <taxon>Saliterribacillus</taxon>
    </lineage>
</organism>
<dbReference type="EMBL" id="QPJJ01000009">
    <property type="protein sequence ID" value="RCW66386.1"/>
    <property type="molecule type" value="Genomic_DNA"/>
</dbReference>
<evidence type="ECO:0000313" key="7">
    <source>
        <dbReference type="EMBL" id="RCW66386.1"/>
    </source>
</evidence>
<protein>
    <submittedName>
        <fullName evidence="7">Putative ABC transport system permease protein</fullName>
    </submittedName>
</protein>
<reference evidence="7 8" key="1">
    <citation type="submission" date="2018-07" db="EMBL/GenBank/DDBJ databases">
        <title>Genomic Encyclopedia of Type Strains, Phase IV (KMG-IV): sequencing the most valuable type-strain genomes for metagenomic binning, comparative biology and taxonomic classification.</title>
        <authorList>
            <person name="Goeker M."/>
        </authorList>
    </citation>
    <scope>NUCLEOTIDE SEQUENCE [LARGE SCALE GENOMIC DNA]</scope>
    <source>
        <strain evidence="7 8">DSM 27696</strain>
    </source>
</reference>
<keyword evidence="4 6" id="KW-1133">Transmembrane helix</keyword>
<keyword evidence="5 6" id="KW-0472">Membrane</keyword>
<feature type="transmembrane region" description="Helical" evidence="6">
    <location>
        <begin position="64"/>
        <end position="82"/>
    </location>
</feature>
<dbReference type="Proteomes" id="UP000252585">
    <property type="component" value="Unassembled WGS sequence"/>
</dbReference>
<accession>A0A368XGS1</accession>
<dbReference type="PANTHER" id="PTHR30028:SF0">
    <property type="entry name" value="PROTEIN ALUMINUM SENSITIVE 3"/>
    <property type="match status" value="1"/>
</dbReference>
<evidence type="ECO:0000256" key="4">
    <source>
        <dbReference type="ARBA" id="ARBA00022989"/>
    </source>
</evidence>
<dbReference type="Pfam" id="PF03649">
    <property type="entry name" value="UPF0014"/>
    <property type="match status" value="1"/>
</dbReference>
<comment type="caution">
    <text evidence="7">The sequence shown here is derived from an EMBL/GenBank/DDBJ whole genome shotgun (WGS) entry which is preliminary data.</text>
</comment>
<evidence type="ECO:0000256" key="2">
    <source>
        <dbReference type="ARBA" id="ARBA00005268"/>
    </source>
</evidence>
<evidence type="ECO:0000256" key="6">
    <source>
        <dbReference type="SAM" id="Phobius"/>
    </source>
</evidence>
<feature type="transmembrane region" description="Helical" evidence="6">
    <location>
        <begin position="221"/>
        <end position="245"/>
    </location>
</feature>
<feature type="transmembrane region" description="Helical" evidence="6">
    <location>
        <begin position="6"/>
        <end position="25"/>
    </location>
</feature>
<dbReference type="OrthoDB" id="9791807at2"/>
<comment type="subcellular location">
    <subcellularLocation>
        <location evidence="1">Membrane</location>
        <topology evidence="1">Multi-pass membrane protein</topology>
    </subcellularLocation>
</comment>
<evidence type="ECO:0000256" key="3">
    <source>
        <dbReference type="ARBA" id="ARBA00022692"/>
    </source>
</evidence>